<dbReference type="EMBL" id="CAMXCT010004101">
    <property type="protein sequence ID" value="CAI4007672.1"/>
    <property type="molecule type" value="Genomic_DNA"/>
</dbReference>
<feature type="region of interest" description="Disordered" evidence="1">
    <location>
        <begin position="334"/>
        <end position="353"/>
    </location>
</feature>
<feature type="region of interest" description="Disordered" evidence="1">
    <location>
        <begin position="95"/>
        <end position="133"/>
    </location>
</feature>
<feature type="compositionally biased region" description="Low complexity" evidence="1">
    <location>
        <begin position="648"/>
        <end position="664"/>
    </location>
</feature>
<reference evidence="3 4" key="2">
    <citation type="submission" date="2024-05" db="EMBL/GenBank/DDBJ databases">
        <authorList>
            <person name="Chen Y."/>
            <person name="Shah S."/>
            <person name="Dougan E. K."/>
            <person name="Thang M."/>
            <person name="Chan C."/>
        </authorList>
    </citation>
    <scope>NUCLEOTIDE SEQUENCE [LARGE SCALE GENOMIC DNA]</scope>
</reference>
<sequence length="1455" mass="157335">MSSSAPSSKPSTKAAAGGSRTGLVQKRWPKEKGAQSILEERELRNTRAKTNMLLKAEEVRQQKAAAADEWEAPGTAFRLLEPAKAEELEYGEWGTEHWEPPGATDVEAKERPGKGKTKKGGKKGGGGGGRKPWWARYGANAKGSGSTGSKGQGKGKFDDWGGEYCHGGYRAVNGQFFPYGQGRTRKRTPGKGSTWGKGKQGKHGWDSNAWSMAMHAVQDLASVARSVVEGNEQLGHRFFVTLAPMSAFKLRLEETTAQGIVAIREKTREVMLAKPVAGSGQIKDDQTMAALWGKMRHHLTNMRLHTELDISATYLSHMEKQVKSSNTKITTMMAKSNEPEPEPAPKPAAKSNVLKRPAGKAVMKVHTKKCALSAGDAADLIDNVKEKLSGLATVSPLVLAISAKVLQGTAPATTEKRNKQTITNFAAYLTQKDADTLQNKQVSTYTKLDAVAVRMIRLGIDVPTEVSVGHILKVCGDLGLELGTHKENLQLLDQLKSLFKSKARKAKQDVSKRAHIVIYPDMPSEAMIQECYDADDPPLQRATRSVGTLGCLRKSSSKTKPAGAALVPMPAPATLSPTMPSGGVASAMQQAMAQQAMGFTGMDAMAMNMMQMMAMCLFGQNQQQAQQDTGPAGLKIFAGNKTELNQVTPSRSPTAPSSAASPPAAVTPHGESQEDSQGQELQLALPDVAKLVPPEEQVAAVQAATQGRQVTRAEAKETEPEKRTSAKAKATCKGKAKAKSKAKGAAKSPAKGSAKSMAQGAAASSKRKASDGDDAVAPSPKAKAKPSAKAKAAAEKMVFTEANRPPVPAPKAGTTWYRKGKIHRDRGVCPCQGHQLTRAMTSTSSGMNVYVAAAGHPFVSQSGLVAVLKAVRMHGLPDAISRPTLKRRRADAIPQETPVGPLWGSIQLLCEGNSLLQLPVCNPYALLYVTLENCRPFREYFESVLESVGNSAAAPFRIICYCDEILPGDQLKATNMRKMVAWYWSILDFKGQLGREELWFQLTCCRTVHVKKVLGQYSQIWKHICKLFQSQPLDGRLGIHLPLGGSCSHVFFKVQVLLGDEAALKQCWSNKGSSGTFICIFCQNVTNHLLDLAAHDRTGRLVPSYVCSLNMCAQHTDQSINQAAKKLVLEKGRLGKGAFEDLEKALGLTFAAEGALYDENFMNSIPGAVSMTSYDWMHIYLVSGLWNSEVSLLLDVLNKEHGMGAPALANFLKTVTWPKKVSSKGTTGIKVVEKHKEGHLSCSASEGLSLYPSVRCFLQTKVPQSIAESAAFKAVRSYYCLAAVLDLLVKTRKGAVSPDELQQSIEAHMTARLDAYKVVLSQYLELQEWERRGGIELIDAKEASVDMTNGLKQTLGLTLDPSVRVFVASEAQCNYESMSRGDAVCTSTHIVEIWFHVQVVSDIHGTSFHSIISKWTPLQGHNLFRMTDVPELVPTGSLQRALPFCVNSGVATVIP</sequence>
<comment type="caution">
    <text evidence="2">The sequence shown here is derived from an EMBL/GenBank/DDBJ whole genome shotgun (WGS) entry which is preliminary data.</text>
</comment>
<feature type="region of interest" description="Disordered" evidence="1">
    <location>
        <begin position="1"/>
        <end position="35"/>
    </location>
</feature>
<evidence type="ECO:0000313" key="4">
    <source>
        <dbReference type="Proteomes" id="UP001152797"/>
    </source>
</evidence>
<feature type="compositionally biased region" description="Basic residues" evidence="1">
    <location>
        <begin position="730"/>
        <end position="744"/>
    </location>
</feature>
<reference evidence="2" key="1">
    <citation type="submission" date="2022-10" db="EMBL/GenBank/DDBJ databases">
        <authorList>
            <person name="Chen Y."/>
            <person name="Dougan E. K."/>
            <person name="Chan C."/>
            <person name="Rhodes N."/>
            <person name="Thang M."/>
        </authorList>
    </citation>
    <scope>NUCLEOTIDE SEQUENCE</scope>
</reference>
<dbReference type="Proteomes" id="UP001152797">
    <property type="component" value="Unassembled WGS sequence"/>
</dbReference>
<name>A0A9P1DDC7_9DINO</name>
<evidence type="ECO:0000313" key="3">
    <source>
        <dbReference type="EMBL" id="CAL4794984.1"/>
    </source>
</evidence>
<evidence type="ECO:0000256" key="1">
    <source>
        <dbReference type="SAM" id="MobiDB-lite"/>
    </source>
</evidence>
<feature type="compositionally biased region" description="Basic and acidic residues" evidence="1">
    <location>
        <begin position="711"/>
        <end position="724"/>
    </location>
</feature>
<gene>
    <name evidence="2" type="ORF">C1SCF055_LOCUS33210</name>
</gene>
<dbReference type="EMBL" id="CAMXCT020004101">
    <property type="protein sequence ID" value="CAL1161047.1"/>
    <property type="molecule type" value="Genomic_DNA"/>
</dbReference>
<feature type="region of interest" description="Disordered" evidence="1">
    <location>
        <begin position="697"/>
        <end position="790"/>
    </location>
</feature>
<protein>
    <submittedName>
        <fullName evidence="2">Uncharacterized protein</fullName>
    </submittedName>
</protein>
<proteinExistence type="predicted"/>
<keyword evidence="4" id="KW-1185">Reference proteome</keyword>
<feature type="region of interest" description="Disordered" evidence="1">
    <location>
        <begin position="645"/>
        <end position="680"/>
    </location>
</feature>
<dbReference type="EMBL" id="CAMXCT030004101">
    <property type="protein sequence ID" value="CAL4794984.1"/>
    <property type="molecule type" value="Genomic_DNA"/>
</dbReference>
<feature type="compositionally biased region" description="Low complexity" evidence="1">
    <location>
        <begin position="1"/>
        <end position="18"/>
    </location>
</feature>
<accession>A0A9P1DDC7</accession>
<feature type="region of interest" description="Disordered" evidence="1">
    <location>
        <begin position="180"/>
        <end position="203"/>
    </location>
</feature>
<evidence type="ECO:0000313" key="2">
    <source>
        <dbReference type="EMBL" id="CAI4007672.1"/>
    </source>
</evidence>
<feature type="compositionally biased region" description="Low complexity" evidence="1">
    <location>
        <begin position="697"/>
        <end position="710"/>
    </location>
</feature>
<organism evidence="2">
    <name type="scientific">Cladocopium goreaui</name>
    <dbReference type="NCBI Taxonomy" id="2562237"/>
    <lineage>
        <taxon>Eukaryota</taxon>
        <taxon>Sar</taxon>
        <taxon>Alveolata</taxon>
        <taxon>Dinophyceae</taxon>
        <taxon>Suessiales</taxon>
        <taxon>Symbiodiniaceae</taxon>
        <taxon>Cladocopium</taxon>
    </lineage>
</organism>
<feature type="compositionally biased region" description="Low complexity" evidence="1">
    <location>
        <begin position="745"/>
        <end position="758"/>
    </location>
</feature>